<dbReference type="InterPro" id="IPR036047">
    <property type="entry name" value="F-box-like_dom_sf"/>
</dbReference>
<dbReference type="PANTHER" id="PTHR31293">
    <property type="entry name" value="RNI-LIKE SUPERFAMILY PROTEIN"/>
    <property type="match status" value="1"/>
</dbReference>
<dbReference type="OrthoDB" id="1032053at2759"/>
<feature type="domain" description="F-box" evidence="1">
    <location>
        <begin position="14"/>
        <end position="44"/>
    </location>
</feature>
<proteinExistence type="predicted"/>
<dbReference type="PANTHER" id="PTHR31293:SF22">
    <property type="entry name" value="BNAC06G06520D PROTEIN"/>
    <property type="match status" value="1"/>
</dbReference>
<keyword evidence="3" id="KW-1185">Reference proteome</keyword>
<reference evidence="2 3" key="1">
    <citation type="submission" date="2020-02" db="EMBL/GenBank/DDBJ databases">
        <authorList>
            <person name="Ma Q."/>
            <person name="Huang Y."/>
            <person name="Song X."/>
            <person name="Pei D."/>
        </authorList>
    </citation>
    <scope>NUCLEOTIDE SEQUENCE [LARGE SCALE GENOMIC DNA]</scope>
    <source>
        <strain evidence="2">Sxm20200214</strain>
        <tissue evidence="2">Leaf</tissue>
    </source>
</reference>
<name>A0A8X7S155_BRACI</name>
<comment type="caution">
    <text evidence="2">The sequence shown here is derived from an EMBL/GenBank/DDBJ whole genome shotgun (WGS) entry which is preliminary data.</text>
</comment>
<sequence>MDTKKLGTGSRDAISLLPDEIRGDILSLLPIKHAVSTSVLSKNWIFRLVERLDFNHSVSLHPENGEQETGESFRDFLDRTQGDSPIKKFSLERRHVGFGNEMAYVGSWIRDTVEHGVLEVDISIRNTYSVNTLVKLTLGTKVYGELPSYVLLPSLKILIIETIFFVLKDLSDVLVAGCPVLEDGLSFDAPSLVSFDYSDDALHEYAPVNFGSLVEARLDIRCNKKVDKPDISGLMIGISNIETLHLSPASADVGKCFQIWKSPKLETLIIQSLNFYTSAILIPVNQVKVLHIHGYQGTVQELKQLKSFIGECNASNLCDWSLRKVL</sequence>
<dbReference type="Proteomes" id="UP000886595">
    <property type="component" value="Unassembled WGS sequence"/>
</dbReference>
<gene>
    <name evidence="2" type="ORF">Bca52824_034572</name>
</gene>
<dbReference type="InterPro" id="IPR001810">
    <property type="entry name" value="F-box_dom"/>
</dbReference>
<accession>A0A8X7S155</accession>
<evidence type="ECO:0000313" key="2">
    <source>
        <dbReference type="EMBL" id="KAG2298100.1"/>
    </source>
</evidence>
<dbReference type="EMBL" id="JAAMPC010000008">
    <property type="protein sequence ID" value="KAG2298100.1"/>
    <property type="molecule type" value="Genomic_DNA"/>
</dbReference>
<organism evidence="2 3">
    <name type="scientific">Brassica carinata</name>
    <name type="common">Ethiopian mustard</name>
    <name type="synonym">Abyssinian cabbage</name>
    <dbReference type="NCBI Taxonomy" id="52824"/>
    <lineage>
        <taxon>Eukaryota</taxon>
        <taxon>Viridiplantae</taxon>
        <taxon>Streptophyta</taxon>
        <taxon>Embryophyta</taxon>
        <taxon>Tracheophyta</taxon>
        <taxon>Spermatophyta</taxon>
        <taxon>Magnoliopsida</taxon>
        <taxon>eudicotyledons</taxon>
        <taxon>Gunneridae</taxon>
        <taxon>Pentapetalae</taxon>
        <taxon>rosids</taxon>
        <taxon>malvids</taxon>
        <taxon>Brassicales</taxon>
        <taxon>Brassicaceae</taxon>
        <taxon>Brassiceae</taxon>
        <taxon>Brassica</taxon>
    </lineage>
</organism>
<dbReference type="SUPFAM" id="SSF81383">
    <property type="entry name" value="F-box domain"/>
    <property type="match status" value="1"/>
</dbReference>
<evidence type="ECO:0000259" key="1">
    <source>
        <dbReference type="Pfam" id="PF00646"/>
    </source>
</evidence>
<evidence type="ECO:0000313" key="3">
    <source>
        <dbReference type="Proteomes" id="UP000886595"/>
    </source>
</evidence>
<protein>
    <recommendedName>
        <fullName evidence="1">F-box domain-containing protein</fullName>
    </recommendedName>
</protein>
<dbReference type="AlphaFoldDB" id="A0A8X7S155"/>
<dbReference type="InterPro" id="IPR055294">
    <property type="entry name" value="FBL60-like"/>
</dbReference>
<dbReference type="Pfam" id="PF00646">
    <property type="entry name" value="F-box"/>
    <property type="match status" value="1"/>
</dbReference>